<reference evidence="1 2" key="1">
    <citation type="submission" date="2016-07" db="EMBL/GenBank/DDBJ databases">
        <title>Draft genome of Scalindua rubra, obtained from a brine-seawater interface in the Red Sea, sheds light on salt adaptation in anammox bacteria.</title>
        <authorList>
            <person name="Speth D.R."/>
            <person name="Lagkouvardos I."/>
            <person name="Wang Y."/>
            <person name="Qian P.-Y."/>
            <person name="Dutilh B.E."/>
            <person name="Jetten M.S."/>
        </authorList>
    </citation>
    <scope>NUCLEOTIDE SEQUENCE [LARGE SCALE GENOMIC DNA]</scope>
    <source>
        <strain evidence="1">BSI-1</strain>
    </source>
</reference>
<gene>
    <name evidence="1" type="ORF">SCARUB_04950</name>
</gene>
<accession>A0A1E3X2S8</accession>
<evidence type="ECO:0000313" key="2">
    <source>
        <dbReference type="Proteomes" id="UP000094056"/>
    </source>
</evidence>
<proteinExistence type="predicted"/>
<evidence type="ECO:0000313" key="1">
    <source>
        <dbReference type="EMBL" id="ODS29946.1"/>
    </source>
</evidence>
<comment type="caution">
    <text evidence="1">The sequence shown here is derived from an EMBL/GenBank/DDBJ whole genome shotgun (WGS) entry which is preliminary data.</text>
</comment>
<sequence length="107" mass="12001">MAKTIICPVCNNSGSTSPSTIFEADDLSLKDAVKTLTDEKEIREYIDKWTDSAPFSSRGTFQGKPVWKCNKCGTGLFVRLFGKPQAIPSKILQDLRNEWELRTGKPF</sequence>
<organism evidence="1 2">
    <name type="scientific">Candidatus Scalindua rubra</name>
    <dbReference type="NCBI Taxonomy" id="1872076"/>
    <lineage>
        <taxon>Bacteria</taxon>
        <taxon>Pseudomonadati</taxon>
        <taxon>Planctomycetota</taxon>
        <taxon>Candidatus Brocadiia</taxon>
        <taxon>Candidatus Brocadiales</taxon>
        <taxon>Candidatus Scalinduaceae</taxon>
        <taxon>Candidatus Scalindua</taxon>
    </lineage>
</organism>
<protein>
    <submittedName>
        <fullName evidence="1">Uncharacterized protein</fullName>
    </submittedName>
</protein>
<name>A0A1E3X2S8_9BACT</name>
<dbReference type="EMBL" id="MAYW01000322">
    <property type="protein sequence ID" value="ODS29946.1"/>
    <property type="molecule type" value="Genomic_DNA"/>
</dbReference>
<dbReference type="Proteomes" id="UP000094056">
    <property type="component" value="Unassembled WGS sequence"/>
</dbReference>
<dbReference type="AlphaFoldDB" id="A0A1E3X2S8"/>